<dbReference type="eggNOG" id="COG0664">
    <property type="taxonomic scope" value="Bacteria"/>
</dbReference>
<accession>L8JU00</accession>
<dbReference type="GO" id="GO:0003677">
    <property type="term" value="F:DNA binding"/>
    <property type="evidence" value="ECO:0007669"/>
    <property type="project" value="UniProtKB-KW"/>
</dbReference>
<dbReference type="PATRIC" id="fig|1237149.3.peg.1452"/>
<dbReference type="OrthoDB" id="9127033at2"/>
<evidence type="ECO:0000313" key="7">
    <source>
        <dbReference type="Proteomes" id="UP000011135"/>
    </source>
</evidence>
<keyword evidence="3" id="KW-0804">Transcription</keyword>
<dbReference type="Pfam" id="PF13545">
    <property type="entry name" value="HTH_Crp_2"/>
    <property type="match status" value="1"/>
</dbReference>
<dbReference type="Gene3D" id="2.60.120.10">
    <property type="entry name" value="Jelly Rolls"/>
    <property type="match status" value="1"/>
</dbReference>
<dbReference type="SMART" id="SM00100">
    <property type="entry name" value="cNMP"/>
    <property type="match status" value="1"/>
</dbReference>
<dbReference type="SUPFAM" id="SSF46785">
    <property type="entry name" value="Winged helix' DNA-binding domain"/>
    <property type="match status" value="1"/>
</dbReference>
<dbReference type="PROSITE" id="PS50042">
    <property type="entry name" value="CNMP_BINDING_3"/>
    <property type="match status" value="1"/>
</dbReference>
<dbReference type="SUPFAM" id="SSF51206">
    <property type="entry name" value="cAMP-binding domain-like"/>
    <property type="match status" value="1"/>
</dbReference>
<dbReference type="InterPro" id="IPR050397">
    <property type="entry name" value="Env_Response_Regulators"/>
</dbReference>
<keyword evidence="1" id="KW-0805">Transcription regulation</keyword>
<dbReference type="SMART" id="SM00419">
    <property type="entry name" value="HTH_CRP"/>
    <property type="match status" value="1"/>
</dbReference>
<dbReference type="RefSeq" id="WP_009578930.1">
    <property type="nucleotide sequence ID" value="NZ_AMZN01000021.1"/>
</dbReference>
<dbReference type="InterPro" id="IPR014710">
    <property type="entry name" value="RmlC-like_jellyroll"/>
</dbReference>
<feature type="domain" description="Cyclic nucleotide-binding" evidence="4">
    <location>
        <begin position="20"/>
        <end position="140"/>
    </location>
</feature>
<dbReference type="InterPro" id="IPR000595">
    <property type="entry name" value="cNMP-bd_dom"/>
</dbReference>
<evidence type="ECO:0000313" key="6">
    <source>
        <dbReference type="EMBL" id="ELR72491.1"/>
    </source>
</evidence>
<keyword evidence="7" id="KW-1185">Reference proteome</keyword>
<keyword evidence="2" id="KW-0238">DNA-binding</keyword>
<dbReference type="CDD" id="cd00038">
    <property type="entry name" value="CAP_ED"/>
    <property type="match status" value="1"/>
</dbReference>
<dbReference type="CDD" id="cd00092">
    <property type="entry name" value="HTH_CRP"/>
    <property type="match status" value="1"/>
</dbReference>
<name>L8JU00_9BACT</name>
<organism evidence="6 7">
    <name type="scientific">Fulvivirga imtechensis AK7</name>
    <dbReference type="NCBI Taxonomy" id="1237149"/>
    <lineage>
        <taxon>Bacteria</taxon>
        <taxon>Pseudomonadati</taxon>
        <taxon>Bacteroidota</taxon>
        <taxon>Cytophagia</taxon>
        <taxon>Cytophagales</taxon>
        <taxon>Fulvivirgaceae</taxon>
        <taxon>Fulvivirga</taxon>
    </lineage>
</organism>
<dbReference type="PANTHER" id="PTHR24567">
    <property type="entry name" value="CRP FAMILY TRANSCRIPTIONAL REGULATORY PROTEIN"/>
    <property type="match status" value="1"/>
</dbReference>
<comment type="caution">
    <text evidence="6">The sequence shown here is derived from an EMBL/GenBank/DDBJ whole genome shotgun (WGS) entry which is preliminary data.</text>
</comment>
<dbReference type="EMBL" id="AMZN01000021">
    <property type="protein sequence ID" value="ELR72491.1"/>
    <property type="molecule type" value="Genomic_DNA"/>
</dbReference>
<dbReference type="InterPro" id="IPR012318">
    <property type="entry name" value="HTH_CRP"/>
</dbReference>
<reference evidence="6 7" key="1">
    <citation type="submission" date="2012-12" db="EMBL/GenBank/DDBJ databases">
        <title>Genome assembly of Fulvivirga imtechensis AK7.</title>
        <authorList>
            <person name="Nupur N."/>
            <person name="Khatri I."/>
            <person name="Kumar R."/>
            <person name="Subramanian S."/>
            <person name="Pinnaka A."/>
        </authorList>
    </citation>
    <scope>NUCLEOTIDE SEQUENCE [LARGE SCALE GENOMIC DNA]</scope>
    <source>
        <strain evidence="6 7">AK7</strain>
    </source>
</reference>
<gene>
    <name evidence="6" type="ORF">C900_01486</name>
</gene>
<dbReference type="AlphaFoldDB" id="L8JU00"/>
<dbReference type="GO" id="GO:0005829">
    <property type="term" value="C:cytosol"/>
    <property type="evidence" value="ECO:0007669"/>
    <property type="project" value="TreeGrafter"/>
</dbReference>
<protein>
    <submittedName>
        <fullName evidence="6">Transcriptional regulator, Crp/Fnr family</fullName>
    </submittedName>
</protein>
<evidence type="ECO:0000259" key="5">
    <source>
        <dbReference type="PROSITE" id="PS51063"/>
    </source>
</evidence>
<dbReference type="GO" id="GO:0003700">
    <property type="term" value="F:DNA-binding transcription factor activity"/>
    <property type="evidence" value="ECO:0007669"/>
    <property type="project" value="TreeGrafter"/>
</dbReference>
<dbReference type="PROSITE" id="PS51063">
    <property type="entry name" value="HTH_CRP_2"/>
    <property type="match status" value="1"/>
</dbReference>
<feature type="domain" description="HTH crp-type" evidence="5">
    <location>
        <begin position="154"/>
        <end position="228"/>
    </location>
</feature>
<dbReference type="Gene3D" id="1.10.10.10">
    <property type="entry name" value="Winged helix-like DNA-binding domain superfamily/Winged helix DNA-binding domain"/>
    <property type="match status" value="1"/>
</dbReference>
<dbReference type="PRINTS" id="PR00034">
    <property type="entry name" value="HTHCRP"/>
</dbReference>
<evidence type="ECO:0000256" key="2">
    <source>
        <dbReference type="ARBA" id="ARBA00023125"/>
    </source>
</evidence>
<sequence>MTKNIENLPCEFCQSRKRSLFSEVSEENLCRLSAEKNCVFHKKGQTLFYEGTRPMGLFCIYEGAVKVYKSTSNGREQIIRLAKAGDFLGYRALLGEEHYAASATILEDAKVCFIPKDTFMRLLEEDHKLYQRLMKEVCHELGIMEEKVTELSQKSVRERLAHTLLMLIESYGVEDRDHTKSIDIALSREDLASIIGTATETLIRLLSEFKSDGYIKLEGKKIRVVNAKGLAKVSDYYA</sequence>
<dbReference type="Proteomes" id="UP000011135">
    <property type="component" value="Unassembled WGS sequence"/>
</dbReference>
<dbReference type="PANTHER" id="PTHR24567:SF74">
    <property type="entry name" value="HTH-TYPE TRANSCRIPTIONAL REGULATOR ARCR"/>
    <property type="match status" value="1"/>
</dbReference>
<dbReference type="InterPro" id="IPR036388">
    <property type="entry name" value="WH-like_DNA-bd_sf"/>
</dbReference>
<evidence type="ECO:0000256" key="1">
    <source>
        <dbReference type="ARBA" id="ARBA00023015"/>
    </source>
</evidence>
<dbReference type="InterPro" id="IPR036390">
    <property type="entry name" value="WH_DNA-bd_sf"/>
</dbReference>
<evidence type="ECO:0000259" key="4">
    <source>
        <dbReference type="PROSITE" id="PS50042"/>
    </source>
</evidence>
<dbReference type="Pfam" id="PF00027">
    <property type="entry name" value="cNMP_binding"/>
    <property type="match status" value="1"/>
</dbReference>
<proteinExistence type="predicted"/>
<dbReference type="STRING" id="1237149.C900_01486"/>
<dbReference type="InterPro" id="IPR018490">
    <property type="entry name" value="cNMP-bd_dom_sf"/>
</dbReference>
<evidence type="ECO:0000256" key="3">
    <source>
        <dbReference type="ARBA" id="ARBA00023163"/>
    </source>
</evidence>